<reference evidence="1 4" key="1">
    <citation type="submission" date="2021-06" db="EMBL/GenBank/DDBJ databases">
        <title>Collection of gut derived symbiotic bacterial strains cultured from healthy donors.</title>
        <authorList>
            <person name="Lin H."/>
            <person name="Littmann E."/>
            <person name="Pamer E.G."/>
        </authorList>
    </citation>
    <scope>NUCLEOTIDE SEQUENCE</scope>
    <source>
        <strain evidence="2 4">MSK.21.70</strain>
        <strain evidence="1">MSK.21.82</strain>
    </source>
</reference>
<name>A0AAW4MNT2_9FIRM</name>
<keyword evidence="4" id="KW-1185">Reference proteome</keyword>
<dbReference type="Proteomes" id="UP001197492">
    <property type="component" value="Unassembled WGS sequence"/>
</dbReference>
<organism evidence="1 3">
    <name type="scientific">Catenibacterium mitsuokai</name>
    <dbReference type="NCBI Taxonomy" id="100886"/>
    <lineage>
        <taxon>Bacteria</taxon>
        <taxon>Bacillati</taxon>
        <taxon>Bacillota</taxon>
        <taxon>Erysipelotrichia</taxon>
        <taxon>Erysipelotrichales</taxon>
        <taxon>Coprobacillaceae</taxon>
        <taxon>Catenibacterium</taxon>
    </lineage>
</organism>
<gene>
    <name evidence="1" type="ORF">KSV97_00160</name>
    <name evidence="2" type="ORF">KSW06_00190</name>
</gene>
<proteinExistence type="predicted"/>
<evidence type="ECO:0000313" key="1">
    <source>
        <dbReference type="EMBL" id="MBV3381665.1"/>
    </source>
</evidence>
<protein>
    <recommendedName>
        <fullName evidence="5">Toxin-antitoxin system, antitoxin component, ribbon-helix-helix domain protein</fullName>
    </recommendedName>
</protein>
<evidence type="ECO:0008006" key="5">
    <source>
        <dbReference type="Google" id="ProtNLM"/>
    </source>
</evidence>
<accession>A0AAW4MNT2</accession>
<sequence>MTAMSTHLYARIEFKVKFSKRIVDMSVLSEEELNEELEKGYADVQAGRTKDAKTAFDNIRKDYQLNT</sequence>
<evidence type="ECO:0000313" key="3">
    <source>
        <dbReference type="Proteomes" id="UP001196408"/>
    </source>
</evidence>
<dbReference type="EMBL" id="JAHOEF010000001">
    <property type="protein sequence ID" value="MBV3381665.1"/>
    <property type="molecule type" value="Genomic_DNA"/>
</dbReference>
<dbReference type="AlphaFoldDB" id="A0AAW4MNT2"/>
<dbReference type="RefSeq" id="WP_217746808.1">
    <property type="nucleotide sequence ID" value="NZ_JAHOEB010000001.1"/>
</dbReference>
<evidence type="ECO:0000313" key="4">
    <source>
        <dbReference type="Proteomes" id="UP001197492"/>
    </source>
</evidence>
<dbReference type="Proteomes" id="UP001196408">
    <property type="component" value="Unassembled WGS sequence"/>
</dbReference>
<dbReference type="EMBL" id="JAHOEL010000001">
    <property type="protein sequence ID" value="MBV3391699.1"/>
    <property type="molecule type" value="Genomic_DNA"/>
</dbReference>
<comment type="caution">
    <text evidence="1">The sequence shown here is derived from an EMBL/GenBank/DDBJ whole genome shotgun (WGS) entry which is preliminary data.</text>
</comment>
<evidence type="ECO:0000313" key="2">
    <source>
        <dbReference type="EMBL" id="MBV3391699.1"/>
    </source>
</evidence>